<dbReference type="InterPro" id="IPR036236">
    <property type="entry name" value="Znf_C2H2_sf"/>
</dbReference>
<dbReference type="Gene3D" id="1.10.4020.10">
    <property type="entry name" value="DNA breaking-rejoining enzymes"/>
    <property type="match status" value="1"/>
</dbReference>
<feature type="compositionally biased region" description="Basic and acidic residues" evidence="7">
    <location>
        <begin position="118"/>
        <end position="146"/>
    </location>
</feature>
<dbReference type="InterPro" id="IPR013087">
    <property type="entry name" value="Znf_C2H2_type"/>
</dbReference>
<evidence type="ECO:0000256" key="3">
    <source>
        <dbReference type="ARBA" id="ARBA00022771"/>
    </source>
</evidence>
<evidence type="ECO:0000256" key="2">
    <source>
        <dbReference type="ARBA" id="ARBA00022737"/>
    </source>
</evidence>
<dbReference type="Proteomes" id="UP000694871">
    <property type="component" value="Unplaced"/>
</dbReference>
<dbReference type="PROSITE" id="PS50804">
    <property type="entry name" value="SCAN_BOX"/>
    <property type="match status" value="1"/>
</dbReference>
<feature type="compositionally biased region" description="Basic and acidic residues" evidence="7">
    <location>
        <begin position="1"/>
        <end position="11"/>
    </location>
</feature>
<dbReference type="SUPFAM" id="SSF57667">
    <property type="entry name" value="beta-beta-alpha zinc fingers"/>
    <property type="match status" value="3"/>
</dbReference>
<feature type="domain" description="C2H2-type" evidence="8">
    <location>
        <begin position="502"/>
        <end position="529"/>
    </location>
</feature>
<gene>
    <name evidence="11" type="primary">LOC107117023</name>
</gene>
<feature type="compositionally biased region" description="Basic and acidic residues" evidence="7">
    <location>
        <begin position="26"/>
        <end position="36"/>
    </location>
</feature>
<evidence type="ECO:0000259" key="8">
    <source>
        <dbReference type="PROSITE" id="PS50157"/>
    </source>
</evidence>
<evidence type="ECO:0000313" key="10">
    <source>
        <dbReference type="Proteomes" id="UP000694871"/>
    </source>
</evidence>
<organism evidence="10 11">
    <name type="scientific">Gekko japonicus</name>
    <name type="common">Schlegel's Japanese gecko</name>
    <dbReference type="NCBI Taxonomy" id="146911"/>
    <lineage>
        <taxon>Eukaryota</taxon>
        <taxon>Metazoa</taxon>
        <taxon>Chordata</taxon>
        <taxon>Craniata</taxon>
        <taxon>Vertebrata</taxon>
        <taxon>Euteleostomi</taxon>
        <taxon>Lepidosauria</taxon>
        <taxon>Squamata</taxon>
        <taxon>Bifurcata</taxon>
        <taxon>Gekkota</taxon>
        <taxon>Gekkonidae</taxon>
        <taxon>Gekkoninae</taxon>
        <taxon>Gekko</taxon>
    </lineage>
</organism>
<evidence type="ECO:0000256" key="6">
    <source>
        <dbReference type="PROSITE-ProRule" id="PRU00042"/>
    </source>
</evidence>
<evidence type="ECO:0000259" key="9">
    <source>
        <dbReference type="PROSITE" id="PS50804"/>
    </source>
</evidence>
<dbReference type="PANTHER" id="PTHR16515">
    <property type="entry name" value="PR DOMAIN ZINC FINGER PROTEIN"/>
    <property type="match status" value="1"/>
</dbReference>
<feature type="domain" description="C2H2-type" evidence="8">
    <location>
        <begin position="474"/>
        <end position="501"/>
    </location>
</feature>
<dbReference type="SUPFAM" id="SSF47353">
    <property type="entry name" value="Retrovirus capsid dimerization domain-like"/>
    <property type="match status" value="1"/>
</dbReference>
<dbReference type="PROSITE" id="PS50157">
    <property type="entry name" value="ZINC_FINGER_C2H2_2"/>
    <property type="match status" value="6"/>
</dbReference>
<dbReference type="PROSITE" id="PS00028">
    <property type="entry name" value="ZINC_FINGER_C2H2_1"/>
    <property type="match status" value="6"/>
</dbReference>
<feature type="domain" description="C2H2-type" evidence="8">
    <location>
        <begin position="446"/>
        <end position="473"/>
    </location>
</feature>
<protein>
    <submittedName>
        <fullName evidence="11">Zinc finger and SCAN domain-containing protein 23-like</fullName>
    </submittedName>
</protein>
<dbReference type="InterPro" id="IPR003309">
    <property type="entry name" value="SCAN_dom"/>
</dbReference>
<keyword evidence="4" id="KW-0862">Zinc</keyword>
<feature type="domain" description="C2H2-type" evidence="8">
    <location>
        <begin position="530"/>
        <end position="554"/>
    </location>
</feature>
<keyword evidence="2" id="KW-0677">Repeat</keyword>
<keyword evidence="10" id="KW-1185">Reference proteome</keyword>
<feature type="region of interest" description="Disordered" evidence="7">
    <location>
        <begin position="76"/>
        <end position="146"/>
    </location>
</feature>
<feature type="region of interest" description="Disordered" evidence="7">
    <location>
        <begin position="1"/>
        <end position="50"/>
    </location>
</feature>
<feature type="compositionally biased region" description="Basic and acidic residues" evidence="7">
    <location>
        <begin position="292"/>
        <end position="302"/>
    </location>
</feature>
<keyword evidence="3 6" id="KW-0863">Zinc-finger</keyword>
<dbReference type="CDD" id="cd07936">
    <property type="entry name" value="SCAN"/>
    <property type="match status" value="1"/>
</dbReference>
<feature type="domain" description="C2H2-type" evidence="8">
    <location>
        <begin position="418"/>
        <end position="445"/>
    </location>
</feature>
<dbReference type="GeneID" id="107117023"/>
<dbReference type="InterPro" id="IPR038269">
    <property type="entry name" value="SCAN_sf"/>
</dbReference>
<dbReference type="PANTHER" id="PTHR16515:SF58">
    <property type="entry name" value="ZINC FINGER PROTEIN 22"/>
    <property type="match status" value="1"/>
</dbReference>
<evidence type="ECO:0000256" key="5">
    <source>
        <dbReference type="ARBA" id="ARBA00023242"/>
    </source>
</evidence>
<reference evidence="11" key="1">
    <citation type="submission" date="2025-08" db="UniProtKB">
        <authorList>
            <consortium name="RefSeq"/>
        </authorList>
    </citation>
    <scope>IDENTIFICATION</scope>
</reference>
<dbReference type="InterPro" id="IPR050331">
    <property type="entry name" value="Zinc_finger"/>
</dbReference>
<dbReference type="Pfam" id="PF02023">
    <property type="entry name" value="SCAN"/>
    <property type="match status" value="1"/>
</dbReference>
<dbReference type="Gene3D" id="3.30.160.60">
    <property type="entry name" value="Classic Zinc Finger"/>
    <property type="match status" value="6"/>
</dbReference>
<evidence type="ECO:0000256" key="7">
    <source>
        <dbReference type="SAM" id="MobiDB-lite"/>
    </source>
</evidence>
<keyword evidence="1" id="KW-0479">Metal-binding</keyword>
<accession>A0ABM1KLF3</accession>
<feature type="domain" description="SCAN box" evidence="9">
    <location>
        <begin position="154"/>
        <end position="232"/>
    </location>
</feature>
<evidence type="ECO:0000313" key="11">
    <source>
        <dbReference type="RefSeq" id="XP_015274540.1"/>
    </source>
</evidence>
<dbReference type="SMART" id="SM00431">
    <property type="entry name" value="SCAN"/>
    <property type="match status" value="1"/>
</dbReference>
<dbReference type="Pfam" id="PF00096">
    <property type="entry name" value="zf-C2H2"/>
    <property type="match status" value="6"/>
</dbReference>
<proteinExistence type="predicted"/>
<feature type="domain" description="C2H2-type" evidence="8">
    <location>
        <begin position="390"/>
        <end position="417"/>
    </location>
</feature>
<keyword evidence="5" id="KW-0539">Nucleus</keyword>
<name>A0ABM1KLF3_GEKJA</name>
<feature type="region of interest" description="Disordered" evidence="7">
    <location>
        <begin position="288"/>
        <end position="323"/>
    </location>
</feature>
<dbReference type="RefSeq" id="XP_015274540.1">
    <property type="nucleotide sequence ID" value="XM_015419054.1"/>
</dbReference>
<evidence type="ECO:0000256" key="1">
    <source>
        <dbReference type="ARBA" id="ARBA00022723"/>
    </source>
</evidence>
<sequence length="554" mass="62447">MAEGKERERSAPELWFQAKPEQGMQMEKRSPGDPKPETGSGGALLAEAQGGPVGHEGLLQIWETQWQAFLKAMESPHSGTGIPPLPEFASWGHAKTPLDPYEGATRASQQSSEGFLMRLREAAQQKQGKDDPRDKGDYGKATDKRATEEVDVRRQRFRHFCYHEAEGPREVFSQLWELGCQWLRPETHTKEEILELVILEQFLAILPQQIRSWVKERGAQSCAQVVALAEDFVLTQREARRCEQQDTDLSQEVVANFPREEEASPGNAQRRIWNVVKQEIEGNATLVGKGFTRKEEADRQESSEQGGPCGVSEGRAGENGVKSCEPTVGLRGVWRQEGTCPGIRPDKSISSGGSYPDLSEITIKEVTSAGYGQSSNFIVRETTDMGEKPYQCLDCGKSFRMKDKLIRHHKTHTGEKPYKCLDCGKSFSTKYGLFRHHQIHKGEKPYGCSYCGKFFRMNYDLVRHHRVHTGEKPFKCSECGKSFKMNSDLVRHQRIHTGEKPFECSDCGKTFNVKGSLVAHIRIHEGLKPYKCAECEKCFNQSSKLKTHVKIHTG</sequence>
<dbReference type="SMART" id="SM00355">
    <property type="entry name" value="ZnF_C2H2"/>
    <property type="match status" value="6"/>
</dbReference>
<evidence type="ECO:0000256" key="4">
    <source>
        <dbReference type="ARBA" id="ARBA00022833"/>
    </source>
</evidence>